<feature type="region of interest" description="Disordered" evidence="1">
    <location>
        <begin position="64"/>
        <end position="84"/>
    </location>
</feature>
<dbReference type="Gene3D" id="3.30.450.20">
    <property type="entry name" value="PAS domain"/>
    <property type="match status" value="1"/>
</dbReference>
<proteinExistence type="predicted"/>
<dbReference type="AlphaFoldDB" id="X1A5J8"/>
<protein>
    <recommendedName>
        <fullName evidence="3">PAS domain-containing protein</fullName>
    </recommendedName>
</protein>
<sequence>MSKVEINEVFTTKLRDDTFLHFAERSTMGILIIQRGYLQYFNQKFTEIFGYNVDDILKWRKKKEKKKKVKQEEKEEVKEEEKEE</sequence>
<evidence type="ECO:0008006" key="3">
    <source>
        <dbReference type="Google" id="ProtNLM"/>
    </source>
</evidence>
<name>X1A5J8_9ZZZZ</name>
<organism evidence="2">
    <name type="scientific">marine sediment metagenome</name>
    <dbReference type="NCBI Taxonomy" id="412755"/>
    <lineage>
        <taxon>unclassified sequences</taxon>
        <taxon>metagenomes</taxon>
        <taxon>ecological metagenomes</taxon>
    </lineage>
</organism>
<gene>
    <name evidence="2" type="ORF">S01H4_16554</name>
</gene>
<accession>X1A5J8</accession>
<dbReference type="NCBIfam" id="TIGR00229">
    <property type="entry name" value="sensory_box"/>
    <property type="match status" value="1"/>
</dbReference>
<reference evidence="2" key="1">
    <citation type="journal article" date="2014" name="Front. Microbiol.">
        <title>High frequency of phylogenetically diverse reductive dehalogenase-homologous genes in deep subseafloor sedimentary metagenomes.</title>
        <authorList>
            <person name="Kawai M."/>
            <person name="Futagami T."/>
            <person name="Toyoda A."/>
            <person name="Takaki Y."/>
            <person name="Nishi S."/>
            <person name="Hori S."/>
            <person name="Arai W."/>
            <person name="Tsubouchi T."/>
            <person name="Morono Y."/>
            <person name="Uchiyama I."/>
            <person name="Ito T."/>
            <person name="Fujiyama A."/>
            <person name="Inagaki F."/>
            <person name="Takami H."/>
        </authorList>
    </citation>
    <scope>NUCLEOTIDE SEQUENCE</scope>
    <source>
        <strain evidence="2">Expedition CK06-06</strain>
    </source>
</reference>
<dbReference type="EMBL" id="BART01007262">
    <property type="protein sequence ID" value="GAG55456.1"/>
    <property type="molecule type" value="Genomic_DNA"/>
</dbReference>
<feature type="compositionally biased region" description="Basic and acidic residues" evidence="1">
    <location>
        <begin position="70"/>
        <end position="84"/>
    </location>
</feature>
<dbReference type="InterPro" id="IPR000014">
    <property type="entry name" value="PAS"/>
</dbReference>
<evidence type="ECO:0000313" key="2">
    <source>
        <dbReference type="EMBL" id="GAG55456.1"/>
    </source>
</evidence>
<evidence type="ECO:0000256" key="1">
    <source>
        <dbReference type="SAM" id="MobiDB-lite"/>
    </source>
</evidence>
<comment type="caution">
    <text evidence="2">The sequence shown here is derived from an EMBL/GenBank/DDBJ whole genome shotgun (WGS) entry which is preliminary data.</text>
</comment>